<comment type="caution">
    <text evidence="8">The sequence shown here is derived from an EMBL/GenBank/DDBJ whole genome shotgun (WGS) entry which is preliminary data.</text>
</comment>
<keyword evidence="3 5" id="KW-0408">Iron</keyword>
<keyword evidence="2 5" id="KW-0479">Metal-binding</keyword>
<feature type="chain" id="PRO_5016852625" evidence="6">
    <location>
        <begin position="22"/>
        <end position="211"/>
    </location>
</feature>
<dbReference type="EMBL" id="QPJY01000003">
    <property type="protein sequence ID" value="RCX31280.1"/>
    <property type="molecule type" value="Genomic_DNA"/>
</dbReference>
<dbReference type="Proteomes" id="UP000252707">
    <property type="component" value="Unassembled WGS sequence"/>
</dbReference>
<dbReference type="PROSITE" id="PS51007">
    <property type="entry name" value="CYTC"/>
    <property type="match status" value="2"/>
</dbReference>
<evidence type="ECO:0000259" key="7">
    <source>
        <dbReference type="PROSITE" id="PS51007"/>
    </source>
</evidence>
<organism evidence="8 9">
    <name type="scientific">Thioalbus denitrificans</name>
    <dbReference type="NCBI Taxonomy" id="547122"/>
    <lineage>
        <taxon>Bacteria</taxon>
        <taxon>Pseudomonadati</taxon>
        <taxon>Pseudomonadota</taxon>
        <taxon>Gammaproteobacteria</taxon>
        <taxon>Chromatiales</taxon>
        <taxon>Ectothiorhodospiraceae</taxon>
        <taxon>Thioalbus</taxon>
    </lineage>
</organism>
<feature type="binding site" description="covalent" evidence="4">
    <location>
        <position position="144"/>
    </location>
    <ligand>
        <name>heme c</name>
        <dbReference type="ChEBI" id="CHEBI:61717"/>
        <label>2</label>
    </ligand>
</feature>
<comment type="PTM">
    <text evidence="4">Binds 2 heme c groups covalently per subunit.</text>
</comment>
<feature type="domain" description="Cytochrome c" evidence="7">
    <location>
        <begin position="120"/>
        <end position="210"/>
    </location>
</feature>
<dbReference type="GO" id="GO:0020037">
    <property type="term" value="F:heme binding"/>
    <property type="evidence" value="ECO:0007669"/>
    <property type="project" value="InterPro"/>
</dbReference>
<keyword evidence="9" id="KW-1185">Reference proteome</keyword>
<dbReference type="PIRSF" id="PIRSF000005">
    <property type="entry name" value="Cytochrome_c4"/>
    <property type="match status" value="1"/>
</dbReference>
<feature type="binding site" description="axial binding residue" evidence="5">
    <location>
        <position position="46"/>
    </location>
    <ligand>
        <name>heme c</name>
        <dbReference type="ChEBI" id="CHEBI:61717"/>
        <label>1</label>
    </ligand>
    <ligandPart>
        <name>Fe</name>
        <dbReference type="ChEBI" id="CHEBI:18248"/>
    </ligandPart>
</feature>
<dbReference type="InterPro" id="IPR009056">
    <property type="entry name" value="Cyt_c-like_dom"/>
</dbReference>
<dbReference type="InterPro" id="IPR050597">
    <property type="entry name" value="Cytochrome_c_Oxidase_Subunit"/>
</dbReference>
<evidence type="ECO:0000256" key="3">
    <source>
        <dbReference type="ARBA" id="ARBA00023004"/>
    </source>
</evidence>
<feature type="binding site" description="covalent" evidence="4">
    <location>
        <position position="141"/>
    </location>
    <ligand>
        <name>heme c</name>
        <dbReference type="ChEBI" id="CHEBI:61717"/>
        <label>2</label>
    </ligand>
</feature>
<dbReference type="GO" id="GO:0009055">
    <property type="term" value="F:electron transfer activity"/>
    <property type="evidence" value="ECO:0007669"/>
    <property type="project" value="InterPro"/>
</dbReference>
<dbReference type="GO" id="GO:0042597">
    <property type="term" value="C:periplasmic space"/>
    <property type="evidence" value="ECO:0007669"/>
    <property type="project" value="InterPro"/>
</dbReference>
<sequence>MNRTRLAAALAALLLAPLAHGADTGAGKTIVMQGNGAGALPCMTCHGVDGAGNAGGGFPRLAGMDADYLARQIRDYREGRRRNAVMQPIAQALTDEQAADAAAFYAAQVAGTAAGAPATEQAAAGERLATLGAWDRQVPACESCHGPGGRGLGAAFPGLAGQHASYLAAQLHAWKNGTRANDPMNLMKGVAERLDDAEIQAVAAWFATRPR</sequence>
<feature type="signal peptide" evidence="6">
    <location>
        <begin position="1"/>
        <end position="21"/>
    </location>
</feature>
<dbReference type="Gene3D" id="1.10.760.10">
    <property type="entry name" value="Cytochrome c-like domain"/>
    <property type="match status" value="2"/>
</dbReference>
<feature type="binding site" description="axial binding residue" evidence="5">
    <location>
        <position position="145"/>
    </location>
    <ligand>
        <name>heme c</name>
        <dbReference type="ChEBI" id="CHEBI:61717"/>
        <label>2</label>
    </ligand>
    <ligandPart>
        <name>Fe</name>
        <dbReference type="ChEBI" id="CHEBI:18248"/>
    </ligandPart>
</feature>
<evidence type="ECO:0000256" key="6">
    <source>
        <dbReference type="SAM" id="SignalP"/>
    </source>
</evidence>
<dbReference type="GO" id="GO:0005506">
    <property type="term" value="F:iron ion binding"/>
    <property type="evidence" value="ECO:0007669"/>
    <property type="project" value="InterPro"/>
</dbReference>
<dbReference type="Pfam" id="PF00034">
    <property type="entry name" value="Cytochrom_C"/>
    <property type="match status" value="2"/>
</dbReference>
<accession>A0A369CB69</accession>
<name>A0A369CB69_9GAMM</name>
<feature type="binding site" description="covalent" evidence="4">
    <location>
        <position position="42"/>
    </location>
    <ligand>
        <name>heme c</name>
        <dbReference type="ChEBI" id="CHEBI:61717"/>
        <label>1</label>
    </ligand>
</feature>
<dbReference type="PANTHER" id="PTHR33751">
    <property type="entry name" value="CBB3-TYPE CYTOCHROME C OXIDASE SUBUNIT FIXP"/>
    <property type="match status" value="1"/>
</dbReference>
<dbReference type="InterPro" id="IPR036909">
    <property type="entry name" value="Cyt_c-like_dom_sf"/>
</dbReference>
<dbReference type="InterPro" id="IPR024167">
    <property type="entry name" value="Cytochrome_c4-like"/>
</dbReference>
<proteinExistence type="predicted"/>
<evidence type="ECO:0000256" key="4">
    <source>
        <dbReference type="PIRSR" id="PIRSR000005-1"/>
    </source>
</evidence>
<evidence type="ECO:0000256" key="5">
    <source>
        <dbReference type="PIRSR" id="PIRSR000005-2"/>
    </source>
</evidence>
<evidence type="ECO:0000313" key="9">
    <source>
        <dbReference type="Proteomes" id="UP000252707"/>
    </source>
</evidence>
<dbReference type="PANTHER" id="PTHR33751:SF11">
    <property type="entry name" value="BLL4483 PROTEIN"/>
    <property type="match status" value="1"/>
</dbReference>
<feature type="binding site" description="axial binding residue" evidence="5">
    <location>
        <position position="187"/>
    </location>
    <ligand>
        <name>heme c</name>
        <dbReference type="ChEBI" id="CHEBI:61717"/>
        <label>2</label>
    </ligand>
    <ligandPart>
        <name>Fe</name>
        <dbReference type="ChEBI" id="CHEBI:18248"/>
    </ligandPart>
</feature>
<dbReference type="RefSeq" id="WP_114279452.1">
    <property type="nucleotide sequence ID" value="NZ_QPJY01000003.1"/>
</dbReference>
<protein>
    <submittedName>
        <fullName evidence="8">Cytochrome c553</fullName>
    </submittedName>
</protein>
<dbReference type="AlphaFoldDB" id="A0A369CB69"/>
<evidence type="ECO:0000313" key="8">
    <source>
        <dbReference type="EMBL" id="RCX31280.1"/>
    </source>
</evidence>
<evidence type="ECO:0000256" key="1">
    <source>
        <dbReference type="ARBA" id="ARBA00022617"/>
    </source>
</evidence>
<keyword evidence="1 4" id="KW-0349">Heme</keyword>
<dbReference type="OrthoDB" id="9773456at2"/>
<feature type="binding site" description="covalent" evidence="4">
    <location>
        <position position="45"/>
    </location>
    <ligand>
        <name>heme c</name>
        <dbReference type="ChEBI" id="CHEBI:61717"/>
        <label>1</label>
    </ligand>
</feature>
<evidence type="ECO:0000256" key="2">
    <source>
        <dbReference type="ARBA" id="ARBA00022723"/>
    </source>
</evidence>
<reference evidence="8 9" key="1">
    <citation type="submission" date="2018-07" db="EMBL/GenBank/DDBJ databases">
        <title>Genomic Encyclopedia of Type Strains, Phase IV (KMG-IV): sequencing the most valuable type-strain genomes for metagenomic binning, comparative biology and taxonomic classification.</title>
        <authorList>
            <person name="Goeker M."/>
        </authorList>
    </citation>
    <scope>NUCLEOTIDE SEQUENCE [LARGE SCALE GENOMIC DNA]</scope>
    <source>
        <strain evidence="8 9">DSM 26407</strain>
    </source>
</reference>
<gene>
    <name evidence="8" type="ORF">DFQ59_103248</name>
</gene>
<feature type="domain" description="Cytochrome c" evidence="7">
    <location>
        <begin position="22"/>
        <end position="109"/>
    </location>
</feature>
<feature type="binding site" description="axial binding residue" evidence="5">
    <location>
        <position position="86"/>
    </location>
    <ligand>
        <name>heme c</name>
        <dbReference type="ChEBI" id="CHEBI:61717"/>
        <label>1</label>
    </ligand>
    <ligandPart>
        <name>Fe</name>
        <dbReference type="ChEBI" id="CHEBI:18248"/>
    </ligandPart>
</feature>
<keyword evidence="6" id="KW-0732">Signal</keyword>
<dbReference type="SUPFAM" id="SSF46626">
    <property type="entry name" value="Cytochrome c"/>
    <property type="match status" value="2"/>
</dbReference>